<dbReference type="PROSITE" id="PS51258">
    <property type="entry name" value="MHD1"/>
    <property type="match status" value="1"/>
</dbReference>
<organism evidence="11">
    <name type="scientific">Cacopsylla melanoneura</name>
    <dbReference type="NCBI Taxonomy" id="428564"/>
    <lineage>
        <taxon>Eukaryota</taxon>
        <taxon>Metazoa</taxon>
        <taxon>Ecdysozoa</taxon>
        <taxon>Arthropoda</taxon>
        <taxon>Hexapoda</taxon>
        <taxon>Insecta</taxon>
        <taxon>Pterygota</taxon>
        <taxon>Neoptera</taxon>
        <taxon>Paraneoptera</taxon>
        <taxon>Hemiptera</taxon>
        <taxon>Sternorrhyncha</taxon>
        <taxon>Psylloidea</taxon>
        <taxon>Psyllidae</taxon>
        <taxon>Psyllinae</taxon>
        <taxon>Cacopsylla</taxon>
    </lineage>
</organism>
<dbReference type="GO" id="GO:0006887">
    <property type="term" value="P:exocytosis"/>
    <property type="evidence" value="ECO:0007669"/>
    <property type="project" value="UniProtKB-KW"/>
</dbReference>
<dbReference type="PROSITE" id="PS51259">
    <property type="entry name" value="MHD2"/>
    <property type="match status" value="1"/>
</dbReference>
<feature type="domain" description="C2" evidence="8">
    <location>
        <begin position="241"/>
        <end position="517"/>
    </location>
</feature>
<dbReference type="SUPFAM" id="SSF49562">
    <property type="entry name" value="C2 domain (Calcium/lipid-binding domain, CaLB)"/>
    <property type="match status" value="3"/>
</dbReference>
<protein>
    <submittedName>
        <fullName evidence="11">BAI1-associated protein 3</fullName>
    </submittedName>
</protein>
<keyword evidence="4" id="KW-0268">Exocytosis</keyword>
<evidence type="ECO:0000256" key="6">
    <source>
        <dbReference type="ARBA" id="ARBA00022753"/>
    </source>
</evidence>
<evidence type="ECO:0000256" key="3">
    <source>
        <dbReference type="ARBA" id="ARBA00005823"/>
    </source>
</evidence>
<dbReference type="SMART" id="SM00239">
    <property type="entry name" value="C2"/>
    <property type="match status" value="2"/>
</dbReference>
<evidence type="ECO:0000256" key="7">
    <source>
        <dbReference type="SAM" id="MobiDB-lite"/>
    </source>
</evidence>
<dbReference type="InterPro" id="IPR014772">
    <property type="entry name" value="Munc13_dom-2"/>
</dbReference>
<evidence type="ECO:0000259" key="9">
    <source>
        <dbReference type="PROSITE" id="PS51258"/>
    </source>
</evidence>
<reference evidence="11" key="1">
    <citation type="submission" date="2021-05" db="EMBL/GenBank/DDBJ databases">
        <authorList>
            <person name="Alioto T."/>
            <person name="Alioto T."/>
            <person name="Gomez Garrido J."/>
        </authorList>
    </citation>
    <scope>NUCLEOTIDE SEQUENCE</scope>
</reference>
<dbReference type="InterPro" id="IPR000008">
    <property type="entry name" value="C2_dom"/>
</dbReference>
<dbReference type="EMBL" id="HBUF01596048">
    <property type="protein sequence ID" value="CAG6774808.1"/>
    <property type="molecule type" value="Transcribed_RNA"/>
</dbReference>
<dbReference type="CDD" id="cd04009">
    <property type="entry name" value="C2B_Munc13-like"/>
    <property type="match status" value="1"/>
</dbReference>
<dbReference type="PANTHER" id="PTHR45999">
    <property type="entry name" value="UNC-13-4A, ISOFORM B"/>
    <property type="match status" value="1"/>
</dbReference>
<dbReference type="InterPro" id="IPR035892">
    <property type="entry name" value="C2_domain_sf"/>
</dbReference>
<keyword evidence="5" id="KW-0963">Cytoplasm</keyword>
<dbReference type="InterPro" id="IPR052095">
    <property type="entry name" value="UNC-13_domain"/>
</dbReference>
<name>A0A8D9F219_9HEMI</name>
<dbReference type="Gene3D" id="2.60.40.150">
    <property type="entry name" value="C2 domain"/>
    <property type="match status" value="3"/>
</dbReference>
<evidence type="ECO:0000256" key="1">
    <source>
        <dbReference type="ARBA" id="ARBA00004496"/>
    </source>
</evidence>
<dbReference type="CDD" id="cd08676">
    <property type="entry name" value="C2A_Munc13-like"/>
    <property type="match status" value="1"/>
</dbReference>
<dbReference type="Gene3D" id="1.10.357.50">
    <property type="match status" value="1"/>
</dbReference>
<keyword evidence="6" id="KW-0967">Endosome</keyword>
<evidence type="ECO:0000259" key="8">
    <source>
        <dbReference type="PROSITE" id="PS50004"/>
    </source>
</evidence>
<dbReference type="PANTHER" id="PTHR45999:SF4">
    <property type="entry name" value="UNC-13-4A, ISOFORM B"/>
    <property type="match status" value="1"/>
</dbReference>
<comment type="similarity">
    <text evidence="3">Belongs to the unc-13 family.</text>
</comment>
<feature type="compositionally biased region" description="Polar residues" evidence="7">
    <location>
        <begin position="337"/>
        <end position="355"/>
    </location>
</feature>
<dbReference type="Pfam" id="PF00168">
    <property type="entry name" value="C2"/>
    <property type="match status" value="3"/>
</dbReference>
<evidence type="ECO:0000259" key="10">
    <source>
        <dbReference type="PROSITE" id="PS51259"/>
    </source>
</evidence>
<feature type="domain" description="C2" evidence="8">
    <location>
        <begin position="1178"/>
        <end position="1302"/>
    </location>
</feature>
<feature type="region of interest" description="Disordered" evidence="7">
    <location>
        <begin position="337"/>
        <end position="410"/>
    </location>
</feature>
<evidence type="ECO:0000256" key="4">
    <source>
        <dbReference type="ARBA" id="ARBA00022483"/>
    </source>
</evidence>
<dbReference type="Gene3D" id="1.20.58.1100">
    <property type="match status" value="1"/>
</dbReference>
<evidence type="ECO:0000256" key="5">
    <source>
        <dbReference type="ARBA" id="ARBA00022490"/>
    </source>
</evidence>
<feature type="domain" description="MHD2" evidence="10">
    <location>
        <begin position="1054"/>
        <end position="1163"/>
    </location>
</feature>
<comment type="subcellular location">
    <subcellularLocation>
        <location evidence="1">Cytoplasm</location>
    </subcellularLocation>
    <subcellularLocation>
        <location evidence="2">Late endosome</location>
    </subcellularLocation>
</comment>
<dbReference type="GO" id="GO:0005770">
    <property type="term" value="C:late endosome"/>
    <property type="evidence" value="ECO:0007669"/>
    <property type="project" value="UniProtKB-SubCell"/>
</dbReference>
<evidence type="ECO:0000256" key="2">
    <source>
        <dbReference type="ARBA" id="ARBA00004603"/>
    </source>
</evidence>
<accession>A0A8D9F219</accession>
<sequence length="1349" mass="152486">MSFFNSLLQNVSNSVANLNLSPKRFSLSKESGGEGPGIPIIEEPPGCAVSAQQRGSTGSVGGGTGSAFPKPLPSPSGAAATSIGVPAACGGQMLASPRRAKTLDGPKRVGSFRQMSTVQRQPLMFCRRRLSWPEIDPQATSGVQETDGSFFESYAALSWKLENRRLMAIHEVAEDETPPSEVSVGIKLPPPFRITPKEMESLYVEVLYTITNKVGASSGQFSHYQDELYSYAQKAFNVPDDQHRKYLSIADEEKPPIIVLNVIIIEAEGLEAKDPNGYSDPYCLLGLIRPDWFRSTSIDPTTTLPDDNTVLSPVAVMAGIIGVYGFSDPYCMLGIQPPNTSSPQASSPGSPNIPASSGGHRQGPSSRALSEGGLDPEDSKREHHEKLRKHHSFRLSFKRKDRRETHRDSISSAVPAKFIRATSVRPQTLNPRWNEKFRFDIDDVTSDILHLDIWDHDDESSVFDAVSKLNEVRGVKGLGRFFKQIAQSARSGSQDDFLGCVNIPLVDIPSTGLDCWYKLEARTTRSNIQGRIRLKLWLSTREDRGTSEEDNWSDIRQQERLYSIFIKHEMAKSTTFPWTGELPYVALSILHQHAIQGDITDLQSATIRWLAFSKVPAIDPKILCKILATLENLWSHETLSREEEDWLADSFNIFLDYSLQLVKKHRRLFPPHHRPSMQRLEQLLRSLGMLSTMKAYWKCCPFNKEIRGEVIASLKKGTLELYEENHKQIAGLRGDPDLRIKGLVKLTTSIIVDLQTGFNYYNAVFESANGVPYFCAVYKQFEKMMVNDLGQEITALCHQLRSAEFGPESPNVSAGPEIGTSIFELYLSIQEFVNMSSNLADSKSMNVRAYYKWFEPAIDKWLDLSKLKAYNRVKAAMDCTRVCSGDKIVKHSTSSIDVNACFYQMKEFWKQLCWPDIIGAYNLIMKLLDGICGASTFYAQLVQQKLKDTGYYESTGPYKTTDEMCVAMNDLEFVRRHLTLLPEELNLESILDSIELKENTGRWREAAYLVIDTATCQLETEILLIISRIGVKMRTALKKAIFHLAWSPDSLPTCDALLPLQEYLDNHLLALNSALIPRNFERVLYSIWEYVLEEISLQTEGNTVEKTYNFYERLYEALDNLVDFFYADGKGLPVDLLTGDLFQAIRIRLSYFKSDTEQLIILYYHDRLHEQLNVESTEYGVLNVRAYYHHDSLCIEILNARDVIPLDPNGFSDPFVIVELIPKSLFPIVTEQQTNVQKKTLNPLFDECFEFSVTLDQCKNENAMIVFTVMDHDVLTANDFAGEAFLSLRNIPGVNQCNSENFHGLKNIELPLMHQKNKNHPILQTLESRQWDKMAQDFVKKQKPRLAST</sequence>
<dbReference type="InterPro" id="IPR014770">
    <property type="entry name" value="Munc13_1"/>
</dbReference>
<feature type="compositionally biased region" description="Basic residues" evidence="7">
    <location>
        <begin position="386"/>
        <end position="401"/>
    </location>
</feature>
<evidence type="ECO:0000313" key="11">
    <source>
        <dbReference type="EMBL" id="CAG6774808.1"/>
    </source>
</evidence>
<dbReference type="PROSITE" id="PS50004">
    <property type="entry name" value="C2"/>
    <property type="match status" value="2"/>
</dbReference>
<feature type="region of interest" description="Disordered" evidence="7">
    <location>
        <begin position="48"/>
        <end position="79"/>
    </location>
</feature>
<feature type="domain" description="MHD1" evidence="9">
    <location>
        <begin position="823"/>
        <end position="942"/>
    </location>
</feature>
<proteinExistence type="inferred from homology"/>
<dbReference type="GO" id="GO:0099503">
    <property type="term" value="C:secretory vesicle"/>
    <property type="evidence" value="ECO:0007669"/>
    <property type="project" value="TreeGrafter"/>
</dbReference>